<accession>A0AA37PAP0</accession>
<keyword evidence="3" id="KW-1185">Reference proteome</keyword>
<evidence type="ECO:0000313" key="2">
    <source>
        <dbReference type="EMBL" id="GKT48773.1"/>
    </source>
</evidence>
<feature type="region of interest" description="Disordered" evidence="1">
    <location>
        <begin position="1"/>
        <end position="22"/>
    </location>
</feature>
<evidence type="ECO:0000256" key="1">
    <source>
        <dbReference type="SAM" id="MobiDB-lite"/>
    </source>
</evidence>
<gene>
    <name evidence="2" type="ORF">ColSpa_08954</name>
</gene>
<dbReference type="GeneID" id="73329756"/>
<dbReference type="AlphaFoldDB" id="A0AA37PAP0"/>
<comment type="caution">
    <text evidence="2">The sequence shown here is derived from an EMBL/GenBank/DDBJ whole genome shotgun (WGS) entry which is preliminary data.</text>
</comment>
<name>A0AA37PAP0_9PEZI</name>
<organism evidence="2 3">
    <name type="scientific">Colletotrichum spaethianum</name>
    <dbReference type="NCBI Taxonomy" id="700344"/>
    <lineage>
        <taxon>Eukaryota</taxon>
        <taxon>Fungi</taxon>
        <taxon>Dikarya</taxon>
        <taxon>Ascomycota</taxon>
        <taxon>Pezizomycotina</taxon>
        <taxon>Sordariomycetes</taxon>
        <taxon>Hypocreomycetidae</taxon>
        <taxon>Glomerellales</taxon>
        <taxon>Glomerellaceae</taxon>
        <taxon>Colletotrichum</taxon>
        <taxon>Colletotrichum spaethianum species complex</taxon>
    </lineage>
</organism>
<dbReference type="RefSeq" id="XP_049131123.1">
    <property type="nucleotide sequence ID" value="XM_049275166.1"/>
</dbReference>
<dbReference type="Proteomes" id="UP001055115">
    <property type="component" value="Unassembled WGS sequence"/>
</dbReference>
<dbReference type="EMBL" id="BQXU01000025">
    <property type="protein sequence ID" value="GKT48773.1"/>
    <property type="molecule type" value="Genomic_DNA"/>
</dbReference>
<proteinExistence type="predicted"/>
<protein>
    <submittedName>
        <fullName evidence="2">Uncharacterized protein</fullName>
    </submittedName>
</protein>
<reference evidence="2 3" key="1">
    <citation type="submission" date="2022-03" db="EMBL/GenBank/DDBJ databases">
        <title>Genome data of Colletotrichum spp.</title>
        <authorList>
            <person name="Utami Y.D."/>
            <person name="Hiruma K."/>
        </authorList>
    </citation>
    <scope>NUCLEOTIDE SEQUENCE [LARGE SCALE GENOMIC DNA]</scope>
    <source>
        <strain evidence="2 3">MAFF 239500</strain>
    </source>
</reference>
<sequence length="72" mass="8062">MDQSDPRQIPTKAGTENSPANDAIMIGKDLEAWYSEPEKDCEKIWEIHSALKEASAIDQSNLGGFLRLRWSA</sequence>
<evidence type="ECO:0000313" key="3">
    <source>
        <dbReference type="Proteomes" id="UP001055115"/>
    </source>
</evidence>